<keyword evidence="2 5" id="KW-0812">Transmembrane</keyword>
<evidence type="ECO:0000256" key="3">
    <source>
        <dbReference type="ARBA" id="ARBA00022989"/>
    </source>
</evidence>
<evidence type="ECO:0000313" key="7">
    <source>
        <dbReference type="EMBL" id="APD90586.1"/>
    </source>
</evidence>
<organism evidence="7 8">
    <name type="scientific">Alteromonas mediterranea</name>
    <dbReference type="NCBI Taxonomy" id="314275"/>
    <lineage>
        <taxon>Bacteria</taxon>
        <taxon>Pseudomonadati</taxon>
        <taxon>Pseudomonadota</taxon>
        <taxon>Gammaproteobacteria</taxon>
        <taxon>Alteromonadales</taxon>
        <taxon>Alteromonadaceae</taxon>
        <taxon>Alteromonas/Salinimonas group</taxon>
        <taxon>Alteromonas</taxon>
    </lineage>
</organism>
<evidence type="ECO:0000256" key="2">
    <source>
        <dbReference type="ARBA" id="ARBA00022692"/>
    </source>
</evidence>
<reference evidence="7 8" key="1">
    <citation type="submission" date="2016-11" db="EMBL/GenBank/DDBJ databases">
        <title>Networking in microbes: conjugative elements and plasmids in the genus Alteromonas.</title>
        <authorList>
            <person name="Lopez-Perez M."/>
            <person name="Ramon-Marco N."/>
            <person name="Rodriguez-Valera F."/>
        </authorList>
    </citation>
    <scope>NUCLEOTIDE SEQUENCE [LARGE SCALE GENOMIC DNA]</scope>
    <source>
        <strain evidence="7 8">CP48</strain>
    </source>
</reference>
<proteinExistence type="predicted"/>
<feature type="transmembrane region" description="Helical" evidence="5">
    <location>
        <begin position="216"/>
        <end position="232"/>
    </location>
</feature>
<comment type="subcellular location">
    <subcellularLocation>
        <location evidence="1">Membrane</location>
        <topology evidence="1">Multi-pass membrane protein</topology>
    </subcellularLocation>
</comment>
<dbReference type="InterPro" id="IPR051533">
    <property type="entry name" value="WaaL-like"/>
</dbReference>
<evidence type="ECO:0000259" key="6">
    <source>
        <dbReference type="Pfam" id="PF04932"/>
    </source>
</evidence>
<feature type="transmembrane region" description="Helical" evidence="5">
    <location>
        <begin position="43"/>
        <end position="61"/>
    </location>
</feature>
<feature type="domain" description="O-antigen ligase-related" evidence="6">
    <location>
        <begin position="200"/>
        <end position="348"/>
    </location>
</feature>
<dbReference type="EMBL" id="CP018024">
    <property type="protein sequence ID" value="APD90586.1"/>
    <property type="molecule type" value="Genomic_DNA"/>
</dbReference>
<dbReference type="Proteomes" id="UP000182101">
    <property type="component" value="Chromosome"/>
</dbReference>
<evidence type="ECO:0000256" key="4">
    <source>
        <dbReference type="ARBA" id="ARBA00023136"/>
    </source>
</evidence>
<feature type="transmembrane region" description="Helical" evidence="5">
    <location>
        <begin position="239"/>
        <end position="259"/>
    </location>
</feature>
<dbReference type="Pfam" id="PF04932">
    <property type="entry name" value="Wzy_C"/>
    <property type="match status" value="1"/>
</dbReference>
<name>A0AAC9NSF7_9ALTE</name>
<keyword evidence="4 5" id="KW-0472">Membrane</keyword>
<dbReference type="RefSeq" id="WP_071959647.1">
    <property type="nucleotide sequence ID" value="NZ_CP018024.1"/>
</dbReference>
<feature type="transmembrane region" description="Helical" evidence="5">
    <location>
        <begin position="169"/>
        <end position="187"/>
    </location>
</feature>
<sequence>MPITALGFLAVFSVGCLVALKRPFVGLLLYFFVFYMHPPGKYWGAYLPEIRWTFIVAAITLMSALINEKKKSDWLRPRQSKFLFIFFLFIIFQYPFAISPSWHKEFIVLFFKMFMLYYLIISLTKTPKRFKVLIITNLAGIAYIGFTALQTHSSGRFEAAGLPSISDSNLLGIHTIPILLLGGFLFLSQQNKQRYWLVPLLLFAANLIVMTGSRGAMVAIFLGGATAVLCAPKMMKARLYKWATIALVCFSFVSADLIIERFESMFAEKSSEVVEKSAESRIIILEAQVEMFREHFLIGGGHRTTLLLSPFYISKEYMTQTKAGALRGSHNLTMSILNDHGIIGFTIFSAILFCCVKQLFSIKNASEASFENKYLATGLLAAVFAFLVASQFSNSKVLEVYIWLIALIVSFSQIYSHARSSND</sequence>
<feature type="transmembrane region" description="Helical" evidence="5">
    <location>
        <begin position="342"/>
        <end position="362"/>
    </location>
</feature>
<feature type="transmembrane region" description="Helical" evidence="5">
    <location>
        <begin position="374"/>
        <end position="394"/>
    </location>
</feature>
<dbReference type="InterPro" id="IPR007016">
    <property type="entry name" value="O-antigen_ligase-rel_domated"/>
</dbReference>
<feature type="transmembrane region" description="Helical" evidence="5">
    <location>
        <begin position="400"/>
        <end position="418"/>
    </location>
</feature>
<feature type="transmembrane region" description="Helical" evidence="5">
    <location>
        <begin position="106"/>
        <end position="123"/>
    </location>
</feature>
<accession>A0AAC9NSF7</accession>
<dbReference type="PANTHER" id="PTHR37422">
    <property type="entry name" value="TEICHURONIC ACID BIOSYNTHESIS PROTEIN TUAE"/>
    <property type="match status" value="1"/>
</dbReference>
<evidence type="ECO:0000313" key="8">
    <source>
        <dbReference type="Proteomes" id="UP000182101"/>
    </source>
</evidence>
<protein>
    <recommendedName>
        <fullName evidence="6">O-antigen ligase-related domain-containing protein</fullName>
    </recommendedName>
</protein>
<dbReference type="AlphaFoldDB" id="A0AAC9NSF7"/>
<dbReference type="GO" id="GO:0016020">
    <property type="term" value="C:membrane"/>
    <property type="evidence" value="ECO:0007669"/>
    <property type="project" value="UniProtKB-SubCell"/>
</dbReference>
<dbReference type="PANTHER" id="PTHR37422:SF13">
    <property type="entry name" value="LIPOPOLYSACCHARIDE BIOSYNTHESIS PROTEIN PA4999-RELATED"/>
    <property type="match status" value="1"/>
</dbReference>
<keyword evidence="3 5" id="KW-1133">Transmembrane helix</keyword>
<evidence type="ECO:0000256" key="1">
    <source>
        <dbReference type="ARBA" id="ARBA00004141"/>
    </source>
</evidence>
<feature type="transmembrane region" description="Helical" evidence="5">
    <location>
        <begin position="82"/>
        <end position="100"/>
    </location>
</feature>
<feature type="transmembrane region" description="Helical" evidence="5">
    <location>
        <begin position="194"/>
        <end position="210"/>
    </location>
</feature>
<evidence type="ECO:0000256" key="5">
    <source>
        <dbReference type="SAM" id="Phobius"/>
    </source>
</evidence>
<feature type="transmembrane region" description="Helical" evidence="5">
    <location>
        <begin position="130"/>
        <end position="149"/>
    </location>
</feature>
<gene>
    <name evidence="7" type="ORF">BM524_12700</name>
</gene>